<name>A0A6A6XH87_9PLEO</name>
<dbReference type="Proteomes" id="UP000799757">
    <property type="component" value="Unassembled WGS sequence"/>
</dbReference>
<feature type="region of interest" description="Disordered" evidence="1">
    <location>
        <begin position="19"/>
        <end position="63"/>
    </location>
</feature>
<evidence type="ECO:0000313" key="3">
    <source>
        <dbReference type="Proteomes" id="UP000799757"/>
    </source>
</evidence>
<sequence length="239" mass="26533">MPVSPDIVYVGAERLLEARPSHRHVSTDEVKKRHSTSHPITSHAHTPKQGGISDPRLPHGSDGTIRDPWNAGQCCHGASDYVTTYIGDHGAPKGMEAMEHPKPWAQTREFGLAHRESDRGTGLPIGMAEQLRRHHTSHSSPGHGRFVSLQNGWPMGDQSYFKTGGIYKADPALNLETDVIKQFNARMLEDAEERAIRAAEKAGKGKRHKKLTPKNIFTFEAPIIYPRDTSLEKEDPASR</sequence>
<keyword evidence="3" id="KW-1185">Reference proteome</keyword>
<protein>
    <submittedName>
        <fullName evidence="2">Uncharacterized protein</fullName>
    </submittedName>
</protein>
<gene>
    <name evidence="2" type="ORF">K505DRAFT_359873</name>
</gene>
<proteinExistence type="predicted"/>
<reference evidence="2" key="1">
    <citation type="journal article" date="2020" name="Stud. Mycol.">
        <title>101 Dothideomycetes genomes: a test case for predicting lifestyles and emergence of pathogens.</title>
        <authorList>
            <person name="Haridas S."/>
            <person name="Albert R."/>
            <person name="Binder M."/>
            <person name="Bloem J."/>
            <person name="Labutti K."/>
            <person name="Salamov A."/>
            <person name="Andreopoulos B."/>
            <person name="Baker S."/>
            <person name="Barry K."/>
            <person name="Bills G."/>
            <person name="Bluhm B."/>
            <person name="Cannon C."/>
            <person name="Castanera R."/>
            <person name="Culley D."/>
            <person name="Daum C."/>
            <person name="Ezra D."/>
            <person name="Gonzalez J."/>
            <person name="Henrissat B."/>
            <person name="Kuo A."/>
            <person name="Liang C."/>
            <person name="Lipzen A."/>
            <person name="Lutzoni F."/>
            <person name="Magnuson J."/>
            <person name="Mondo S."/>
            <person name="Nolan M."/>
            <person name="Ohm R."/>
            <person name="Pangilinan J."/>
            <person name="Park H.-J."/>
            <person name="Ramirez L."/>
            <person name="Alfaro M."/>
            <person name="Sun H."/>
            <person name="Tritt A."/>
            <person name="Yoshinaga Y."/>
            <person name="Zwiers L.-H."/>
            <person name="Turgeon B."/>
            <person name="Goodwin S."/>
            <person name="Spatafora J."/>
            <person name="Crous P."/>
            <person name="Grigoriev I."/>
        </authorList>
    </citation>
    <scope>NUCLEOTIDE SEQUENCE</scope>
    <source>
        <strain evidence="2">CBS 109.77</strain>
    </source>
</reference>
<dbReference type="AlphaFoldDB" id="A0A6A6XH87"/>
<accession>A0A6A6XH87</accession>
<evidence type="ECO:0000256" key="1">
    <source>
        <dbReference type="SAM" id="MobiDB-lite"/>
    </source>
</evidence>
<dbReference type="EMBL" id="MU001848">
    <property type="protein sequence ID" value="KAF2795782.1"/>
    <property type="molecule type" value="Genomic_DNA"/>
</dbReference>
<organism evidence="2 3">
    <name type="scientific">Melanomma pulvis-pyrius CBS 109.77</name>
    <dbReference type="NCBI Taxonomy" id="1314802"/>
    <lineage>
        <taxon>Eukaryota</taxon>
        <taxon>Fungi</taxon>
        <taxon>Dikarya</taxon>
        <taxon>Ascomycota</taxon>
        <taxon>Pezizomycotina</taxon>
        <taxon>Dothideomycetes</taxon>
        <taxon>Pleosporomycetidae</taxon>
        <taxon>Pleosporales</taxon>
        <taxon>Melanommataceae</taxon>
        <taxon>Melanomma</taxon>
    </lineage>
</organism>
<feature type="compositionally biased region" description="Basic and acidic residues" evidence="1">
    <location>
        <begin position="19"/>
        <end position="31"/>
    </location>
</feature>
<evidence type="ECO:0000313" key="2">
    <source>
        <dbReference type="EMBL" id="KAF2795782.1"/>
    </source>
</evidence>